<protein>
    <recommendedName>
        <fullName evidence="1">Reverse transcriptase domain-containing protein</fullName>
    </recommendedName>
</protein>
<evidence type="ECO:0000313" key="3">
    <source>
        <dbReference type="Proteomes" id="UP000593663"/>
    </source>
</evidence>
<reference evidence="3" key="1">
    <citation type="submission" date="2020-08" db="EMBL/GenBank/DDBJ databases">
        <title>Complete genome sequence of Sphingobium barthaii strain KK22, a high-molecular-weight polycyclic aromatic hydrocarbon-degrading soil bacterium.</title>
        <authorList>
            <person name="Mori J.F."/>
            <person name="Kanaly R.A."/>
        </authorList>
    </citation>
    <scope>NUCLEOTIDE SEQUENCE [LARGE SCALE GENOMIC DNA]</scope>
    <source>
        <strain evidence="3">KK22</strain>
    </source>
</reference>
<evidence type="ECO:0000259" key="1">
    <source>
        <dbReference type="PROSITE" id="PS50878"/>
    </source>
</evidence>
<name>A0A7M2GH15_SPHSA</name>
<dbReference type="InterPro" id="IPR043502">
    <property type="entry name" value="DNA/RNA_pol_sf"/>
</dbReference>
<organism evidence="2 3">
    <name type="scientific">Sphingobium fuliginis (strain ATCC 27551)</name>
    <dbReference type="NCBI Taxonomy" id="336203"/>
    <lineage>
        <taxon>Bacteria</taxon>
        <taxon>Pseudomonadati</taxon>
        <taxon>Pseudomonadota</taxon>
        <taxon>Alphaproteobacteria</taxon>
        <taxon>Sphingomonadales</taxon>
        <taxon>Sphingomonadaceae</taxon>
        <taxon>Sphingobium</taxon>
    </lineage>
</organism>
<evidence type="ECO:0000313" key="2">
    <source>
        <dbReference type="EMBL" id="QOT72010.1"/>
    </source>
</evidence>
<dbReference type="InterPro" id="IPR000477">
    <property type="entry name" value="RT_dom"/>
</dbReference>
<feature type="domain" description="Reverse transcriptase" evidence="1">
    <location>
        <begin position="73"/>
        <end position="309"/>
    </location>
</feature>
<dbReference type="RefSeq" id="WP_128830753.1">
    <property type="nucleotide sequence ID" value="NZ_BATN01000038.1"/>
</dbReference>
<accession>A0A7M2GH15</accession>
<dbReference type="SUPFAM" id="SSF56672">
    <property type="entry name" value="DNA/RNA polymerases"/>
    <property type="match status" value="1"/>
</dbReference>
<dbReference type="KEGG" id="sbar:H5V43_02210"/>
<dbReference type="EMBL" id="CP060035">
    <property type="protein sequence ID" value="QOT72010.1"/>
    <property type="molecule type" value="Genomic_DNA"/>
</dbReference>
<gene>
    <name evidence="2" type="ORF">H5V43_02210</name>
</gene>
<dbReference type="Proteomes" id="UP000593663">
    <property type="component" value="Chromosome 1"/>
</dbReference>
<dbReference type="AlphaFoldDB" id="A0A7M2GH15"/>
<dbReference type="PROSITE" id="PS50878">
    <property type="entry name" value="RT_POL"/>
    <property type="match status" value="1"/>
</dbReference>
<sequence length="397" mass="44211">MTQFQRGRARDTQKISDDARALLWKISETANEGGRPARLRRLTHAYLNSRIARHWAALRALPFTASDRSVMRLAERINPFETVTGHIHWRNEPKKSGAGYRIICALPPALRGSHFLIKDVLEAQFCSPQHIYDIKGRGRDCAALAIKRALEAGYEHCFIGDVRDCYQHVSASSLADQLPLPRSVVSSALDYRNLALRHRRANSVSGGIYASLGHGWNGPQGLLQGSPASSIILAMLFARMAAQIDPHDCLLFTVSDNLLIAAKSEPVLATTISLIRDFFHGHPAGPFDLKPDSRVVGKRCPFEFLGYAFEFVSNGVAIEPSHAGWDRLYGRIVTALDRDLLREDRVASESEAAIRDSFSGYSAWTNREGWKQDFLENAWGTVKNHAYGPSLLPETYC</sequence>
<proteinExistence type="predicted"/>